<dbReference type="Pfam" id="PF13761">
    <property type="entry name" value="DUF4166"/>
    <property type="match status" value="1"/>
</dbReference>
<evidence type="ECO:0000259" key="1">
    <source>
        <dbReference type="Pfam" id="PF13761"/>
    </source>
</evidence>
<dbReference type="RefSeq" id="WP_209765503.1">
    <property type="nucleotide sequence ID" value="NZ_JAGINP010000004.1"/>
</dbReference>
<comment type="caution">
    <text evidence="2">The sequence shown here is derived from an EMBL/GenBank/DDBJ whole genome shotgun (WGS) entry which is preliminary data.</text>
</comment>
<keyword evidence="3" id="KW-1185">Reference proteome</keyword>
<sequence length="187" mass="20366">MTPFQRILGTAFDDLPAPVRALHGLTTSAHTAGLADIRAAANPGAWLLCKVAGLPKPGHGVPVSVSFHPDGRGREVWNRRFAGRRYASTMEAGRRRDGGLLIEHFGPFDLLFRLEATQDRLAWSLAGWRLLGIPLPAWSRPTIECSESGNGTRFLFDIDVAFPLVGPVVHYRGWLAPSPSADCTDQS</sequence>
<reference evidence="2 3" key="1">
    <citation type="submission" date="2021-03" db="EMBL/GenBank/DDBJ databases">
        <title>Genomic Encyclopedia of Type Strains, Phase III (KMG-III): the genomes of soil and plant-associated and newly described type strains.</title>
        <authorList>
            <person name="Whitman W."/>
        </authorList>
    </citation>
    <scope>NUCLEOTIDE SEQUENCE [LARGE SCALE GENOMIC DNA]</scope>
    <source>
        <strain evidence="2 3">IMMIB AFH-6</strain>
    </source>
</reference>
<dbReference type="InterPro" id="IPR025311">
    <property type="entry name" value="DUF4166"/>
</dbReference>
<evidence type="ECO:0000313" key="2">
    <source>
        <dbReference type="EMBL" id="MBP2291871.1"/>
    </source>
</evidence>
<protein>
    <recommendedName>
        <fullName evidence="1">DUF4166 domain-containing protein</fullName>
    </recommendedName>
</protein>
<organism evidence="2 3">
    <name type="scientific">Azospirillum rugosum</name>
    <dbReference type="NCBI Taxonomy" id="416170"/>
    <lineage>
        <taxon>Bacteria</taxon>
        <taxon>Pseudomonadati</taxon>
        <taxon>Pseudomonadota</taxon>
        <taxon>Alphaproteobacteria</taxon>
        <taxon>Rhodospirillales</taxon>
        <taxon>Azospirillaceae</taxon>
        <taxon>Azospirillum</taxon>
    </lineage>
</organism>
<accession>A0ABS4SH18</accession>
<feature type="domain" description="DUF4166" evidence="1">
    <location>
        <begin position="15"/>
        <end position="175"/>
    </location>
</feature>
<gene>
    <name evidence="2" type="ORF">J2851_001620</name>
</gene>
<dbReference type="EMBL" id="JAGINP010000004">
    <property type="protein sequence ID" value="MBP2291871.1"/>
    <property type="molecule type" value="Genomic_DNA"/>
</dbReference>
<name>A0ABS4SH18_9PROT</name>
<proteinExistence type="predicted"/>
<evidence type="ECO:0000313" key="3">
    <source>
        <dbReference type="Proteomes" id="UP000781958"/>
    </source>
</evidence>
<dbReference type="Proteomes" id="UP000781958">
    <property type="component" value="Unassembled WGS sequence"/>
</dbReference>